<keyword evidence="12" id="KW-1185">Reference proteome</keyword>
<dbReference type="Pfam" id="PF20560">
    <property type="entry name" value="MotA_N"/>
    <property type="match status" value="1"/>
</dbReference>
<evidence type="ECO:0000259" key="9">
    <source>
        <dbReference type="Pfam" id="PF01618"/>
    </source>
</evidence>
<dbReference type="PANTHER" id="PTHR30433">
    <property type="entry name" value="CHEMOTAXIS PROTEIN MOTA"/>
    <property type="match status" value="1"/>
</dbReference>
<dbReference type="GO" id="GO:0015031">
    <property type="term" value="P:protein transport"/>
    <property type="evidence" value="ECO:0007669"/>
    <property type="project" value="UniProtKB-KW"/>
</dbReference>
<comment type="similarity">
    <text evidence="7">Belongs to the exbB/tolQ family.</text>
</comment>
<evidence type="ECO:0000313" key="11">
    <source>
        <dbReference type="EMBL" id="SMF32238.1"/>
    </source>
</evidence>
<comment type="subcellular location">
    <subcellularLocation>
        <location evidence="1">Cell membrane</location>
        <topology evidence="1">Multi-pass membrane protein</topology>
    </subcellularLocation>
    <subcellularLocation>
        <location evidence="7">Membrane</location>
        <topology evidence="7">Multi-pass membrane protein</topology>
    </subcellularLocation>
</comment>
<keyword evidence="7" id="KW-0813">Transport</keyword>
<evidence type="ECO:0000259" key="10">
    <source>
        <dbReference type="Pfam" id="PF20560"/>
    </source>
</evidence>
<feature type="domain" description="MotA/TolQ/ExbB proton channel" evidence="9">
    <location>
        <begin position="111"/>
        <end position="217"/>
    </location>
</feature>
<evidence type="ECO:0000256" key="4">
    <source>
        <dbReference type="ARBA" id="ARBA00022779"/>
    </source>
</evidence>
<evidence type="ECO:0000256" key="2">
    <source>
        <dbReference type="ARBA" id="ARBA00022475"/>
    </source>
</evidence>
<reference evidence="12" key="1">
    <citation type="submission" date="2017-04" db="EMBL/GenBank/DDBJ databases">
        <authorList>
            <person name="Varghese N."/>
            <person name="Submissions S."/>
        </authorList>
    </citation>
    <scope>NUCLEOTIDE SEQUENCE [LARGE SCALE GENOMIC DNA]</scope>
    <source>
        <strain evidence="12">RKEM611</strain>
    </source>
</reference>
<feature type="transmembrane region" description="Helical" evidence="8">
    <location>
        <begin position="152"/>
        <end position="172"/>
    </location>
</feature>
<feature type="transmembrane region" description="Helical" evidence="8">
    <location>
        <begin position="184"/>
        <end position="204"/>
    </location>
</feature>
<evidence type="ECO:0000256" key="8">
    <source>
        <dbReference type="SAM" id="Phobius"/>
    </source>
</evidence>
<feature type="domain" description="Motility protein A N-terminal" evidence="10">
    <location>
        <begin position="7"/>
        <end position="93"/>
    </location>
</feature>
<name>A0A1Y6C1W2_9BACT</name>
<dbReference type="Proteomes" id="UP000192907">
    <property type="component" value="Unassembled WGS sequence"/>
</dbReference>
<dbReference type="Pfam" id="PF01618">
    <property type="entry name" value="MotA_ExbB"/>
    <property type="match status" value="1"/>
</dbReference>
<keyword evidence="4" id="KW-0283">Flagellar rotation</keyword>
<dbReference type="OrthoDB" id="5291460at2"/>
<keyword evidence="2" id="KW-1003">Cell membrane</keyword>
<evidence type="ECO:0000313" key="12">
    <source>
        <dbReference type="Proteomes" id="UP000192907"/>
    </source>
</evidence>
<evidence type="ECO:0000256" key="6">
    <source>
        <dbReference type="ARBA" id="ARBA00023136"/>
    </source>
</evidence>
<sequence length="256" mass="27491">MDLSSLLGPIVALGMIIAGMVAKHATDLIPQIAINPPSVFIVIGGTFGALLVAYPLPDFINAFKAIGTWLKNPEADRDAILEQILDLAQVARKESILALEKKRDGITFDPLKNAVKMAVDGTDPHVLTETLETQAHFAMEEGEVFVKFWEDFGALAPTVGILGAVIGLMKVMNVLDQPELIGPGISVAFVATLYGVGFANIWGIPVGKKLKRKLILQNYAYEMVIIGIEGILSGLNPKVIEEKLRIFTSKAGGEDG</sequence>
<organism evidence="11 12">
    <name type="scientific">Pseudobacteriovorax antillogorgiicola</name>
    <dbReference type="NCBI Taxonomy" id="1513793"/>
    <lineage>
        <taxon>Bacteria</taxon>
        <taxon>Pseudomonadati</taxon>
        <taxon>Bdellovibrionota</taxon>
        <taxon>Oligoflexia</taxon>
        <taxon>Oligoflexales</taxon>
        <taxon>Pseudobacteriovoracaceae</taxon>
        <taxon>Pseudobacteriovorax</taxon>
    </lineage>
</organism>
<accession>A0A1Y6C1W2</accession>
<dbReference type="GO" id="GO:0005886">
    <property type="term" value="C:plasma membrane"/>
    <property type="evidence" value="ECO:0007669"/>
    <property type="project" value="UniProtKB-SubCell"/>
</dbReference>
<dbReference type="GO" id="GO:0071978">
    <property type="term" value="P:bacterial-type flagellum-dependent swarming motility"/>
    <property type="evidence" value="ECO:0007669"/>
    <property type="project" value="InterPro"/>
</dbReference>
<evidence type="ECO:0000256" key="5">
    <source>
        <dbReference type="ARBA" id="ARBA00022989"/>
    </source>
</evidence>
<keyword evidence="5 8" id="KW-1133">Transmembrane helix</keyword>
<dbReference type="InterPro" id="IPR047055">
    <property type="entry name" value="MotA-like"/>
</dbReference>
<keyword evidence="6 8" id="KW-0472">Membrane</keyword>
<keyword evidence="7" id="KW-0653">Protein transport</keyword>
<protein>
    <submittedName>
        <fullName evidence="11">Chemotaxis protein MotA</fullName>
    </submittedName>
</protein>
<dbReference type="GO" id="GO:0006935">
    <property type="term" value="P:chemotaxis"/>
    <property type="evidence" value="ECO:0007669"/>
    <property type="project" value="InterPro"/>
</dbReference>
<evidence type="ECO:0000256" key="7">
    <source>
        <dbReference type="RuleBase" id="RU004057"/>
    </source>
</evidence>
<gene>
    <name evidence="11" type="ORF">SAMN06296036_11015</name>
</gene>
<proteinExistence type="inferred from homology"/>
<evidence type="ECO:0000256" key="1">
    <source>
        <dbReference type="ARBA" id="ARBA00004651"/>
    </source>
</evidence>
<feature type="transmembrane region" description="Helical" evidence="8">
    <location>
        <begin position="38"/>
        <end position="56"/>
    </location>
</feature>
<dbReference type="AlphaFoldDB" id="A0A1Y6C1W2"/>
<dbReference type="STRING" id="1513793.SAMN06296036_11015"/>
<evidence type="ECO:0000256" key="3">
    <source>
        <dbReference type="ARBA" id="ARBA00022692"/>
    </source>
</evidence>
<keyword evidence="3 8" id="KW-0812">Transmembrane</keyword>
<dbReference type="RefSeq" id="WP_132320669.1">
    <property type="nucleotide sequence ID" value="NZ_FWZT01000010.1"/>
</dbReference>
<dbReference type="InterPro" id="IPR002898">
    <property type="entry name" value="MotA_ExbB_proton_chnl"/>
</dbReference>
<dbReference type="InterPro" id="IPR046786">
    <property type="entry name" value="MotA_N"/>
</dbReference>
<dbReference type="EMBL" id="FWZT01000010">
    <property type="protein sequence ID" value="SMF32238.1"/>
    <property type="molecule type" value="Genomic_DNA"/>
</dbReference>